<proteinExistence type="predicted"/>
<reference evidence="2 3" key="1">
    <citation type="journal article" date="2018" name="Environ. Microbiol.">
        <title>Novel energy conservation strategies and behaviour of Pelotomaculum schinkii driving syntrophic propionate catabolism.</title>
        <authorList>
            <person name="Hidalgo-Ahumada C.A.P."/>
            <person name="Nobu M.K."/>
            <person name="Narihiro T."/>
            <person name="Tamaki H."/>
            <person name="Liu W.T."/>
            <person name="Kamagata Y."/>
            <person name="Stams A.J.M."/>
            <person name="Imachi H."/>
            <person name="Sousa D.Z."/>
        </authorList>
    </citation>
    <scope>NUCLEOTIDE SEQUENCE [LARGE SCALE GENOMIC DNA]</scope>
    <source>
        <strain evidence="2 3">HH</strain>
    </source>
</reference>
<organism evidence="2 3">
    <name type="scientific">Pelotomaculum schinkii</name>
    <dbReference type="NCBI Taxonomy" id="78350"/>
    <lineage>
        <taxon>Bacteria</taxon>
        <taxon>Bacillati</taxon>
        <taxon>Bacillota</taxon>
        <taxon>Clostridia</taxon>
        <taxon>Eubacteriales</taxon>
        <taxon>Desulfotomaculaceae</taxon>
        <taxon>Pelotomaculum</taxon>
    </lineage>
</organism>
<evidence type="ECO:0000259" key="1">
    <source>
        <dbReference type="Pfam" id="PF04965"/>
    </source>
</evidence>
<evidence type="ECO:0000313" key="3">
    <source>
        <dbReference type="Proteomes" id="UP000298324"/>
    </source>
</evidence>
<dbReference type="AlphaFoldDB" id="A0A4Y7RFT8"/>
<accession>A0A4Y7RFT8</accession>
<protein>
    <submittedName>
        <fullName evidence="2">Gene 25-like lysozyme</fullName>
    </submittedName>
</protein>
<feature type="domain" description="IraD/Gp25-like" evidence="1">
    <location>
        <begin position="25"/>
        <end position="110"/>
    </location>
</feature>
<dbReference type="EMBL" id="QFGA01000001">
    <property type="protein sequence ID" value="TEB07868.1"/>
    <property type="molecule type" value="Genomic_DNA"/>
</dbReference>
<comment type="caution">
    <text evidence="2">The sequence shown here is derived from an EMBL/GenBank/DDBJ whole genome shotgun (WGS) entry which is preliminary data.</text>
</comment>
<dbReference type="Pfam" id="PF04965">
    <property type="entry name" value="GPW_gp25"/>
    <property type="match status" value="1"/>
</dbReference>
<dbReference type="RefSeq" id="WP_190239650.1">
    <property type="nucleotide sequence ID" value="NZ_QFGA01000001.1"/>
</dbReference>
<dbReference type="SUPFAM" id="SSF160719">
    <property type="entry name" value="gpW/gp25-like"/>
    <property type="match status" value="1"/>
</dbReference>
<name>A0A4Y7RFT8_9FIRM</name>
<dbReference type="Proteomes" id="UP000298324">
    <property type="component" value="Unassembled WGS sequence"/>
</dbReference>
<dbReference type="InterPro" id="IPR007048">
    <property type="entry name" value="IraD/Gp25-like"/>
</dbReference>
<evidence type="ECO:0000313" key="2">
    <source>
        <dbReference type="EMBL" id="TEB07868.1"/>
    </source>
</evidence>
<sequence length="125" mass="13692">MSETISGFSFPFRIDSSGRVARTSGPEKLKENIKHILLTGIGERVMRRDYGGGLRQLVHDPNNDALRAIVQHQIGKAIGQWEPGVQIQGVTVTQKDGNLYVEILYLIGRTQQPQSLSVPIGLGGI</sequence>
<dbReference type="Gene3D" id="3.10.450.40">
    <property type="match status" value="1"/>
</dbReference>
<keyword evidence="3" id="KW-1185">Reference proteome</keyword>
<gene>
    <name evidence="2" type="ORF">Psch_01423</name>
</gene>